<keyword evidence="4 12" id="KW-0132">Cell division</keyword>
<keyword evidence="3 12" id="KW-0963">Cytoplasm</keyword>
<evidence type="ECO:0000256" key="10">
    <source>
        <dbReference type="ARBA" id="ARBA00038367"/>
    </source>
</evidence>
<dbReference type="GO" id="GO:0005737">
    <property type="term" value="C:cytoplasm"/>
    <property type="evidence" value="ECO:0007669"/>
    <property type="project" value="UniProtKB-SubCell"/>
</dbReference>
<dbReference type="InterPro" id="IPR036968">
    <property type="entry name" value="Enolpyruvate_Tfrase_sf"/>
</dbReference>
<evidence type="ECO:0000256" key="9">
    <source>
        <dbReference type="ARBA" id="ARBA00023316"/>
    </source>
</evidence>
<evidence type="ECO:0000256" key="3">
    <source>
        <dbReference type="ARBA" id="ARBA00022490"/>
    </source>
</evidence>
<dbReference type="GO" id="GO:0071555">
    <property type="term" value="P:cell wall organization"/>
    <property type="evidence" value="ECO:0007669"/>
    <property type="project" value="UniProtKB-KW"/>
</dbReference>
<gene>
    <name evidence="12 14" type="primary">murA</name>
    <name evidence="14" type="ORF">E4S40_15190</name>
</gene>
<keyword evidence="5 12" id="KW-0808">Transferase</keyword>
<keyword evidence="9 12" id="KW-0961">Cell wall biogenesis/degradation</keyword>
<keyword evidence="15" id="KW-1185">Reference proteome</keyword>
<feature type="binding site" evidence="12">
    <location>
        <position position="319"/>
    </location>
    <ligand>
        <name>UDP-N-acetyl-alpha-D-glucosamine</name>
        <dbReference type="ChEBI" id="CHEBI:57705"/>
    </ligand>
</feature>
<evidence type="ECO:0000256" key="4">
    <source>
        <dbReference type="ARBA" id="ARBA00022618"/>
    </source>
</evidence>
<dbReference type="SUPFAM" id="SSF55205">
    <property type="entry name" value="EPT/RTPC-like"/>
    <property type="match status" value="1"/>
</dbReference>
<evidence type="ECO:0000256" key="11">
    <source>
        <dbReference type="ARBA" id="ARBA00047527"/>
    </source>
</evidence>
<dbReference type="Pfam" id="PF00275">
    <property type="entry name" value="EPSP_synthase"/>
    <property type="match status" value="1"/>
</dbReference>
<comment type="subcellular location">
    <subcellularLocation>
        <location evidence="1 12">Cytoplasm</location>
    </subcellularLocation>
</comment>
<dbReference type="GO" id="GO:0051301">
    <property type="term" value="P:cell division"/>
    <property type="evidence" value="ECO:0007669"/>
    <property type="project" value="UniProtKB-KW"/>
</dbReference>
<comment type="similarity">
    <text evidence="10 12">Belongs to the EPSP synthase family. MurA subfamily.</text>
</comment>
<dbReference type="NCBIfam" id="NF006873">
    <property type="entry name" value="PRK09369.1"/>
    <property type="match status" value="1"/>
</dbReference>
<reference evidence="14 15" key="1">
    <citation type="submission" date="2019-03" db="EMBL/GenBank/DDBJ databases">
        <title>Algoriphagus sp. nov, a new strain isolated from root system soil of mangrove plant Kandelia.</title>
        <authorList>
            <person name="Yin Q."/>
            <person name="Wang K."/>
            <person name="Song Z."/>
        </authorList>
    </citation>
    <scope>NUCLEOTIDE SEQUENCE [LARGE SCALE GENOMIC DNA]</scope>
    <source>
        <strain evidence="14 15">XY-J91</strain>
    </source>
</reference>
<keyword evidence="6 12" id="KW-0133">Cell shape</keyword>
<dbReference type="InterPro" id="IPR013792">
    <property type="entry name" value="RNA3'P_cycl/enolpyr_Trfase_a/b"/>
</dbReference>
<dbReference type="AlphaFoldDB" id="A0A4Y9QMZ8"/>
<dbReference type="GO" id="GO:0008760">
    <property type="term" value="F:UDP-N-acetylglucosamine 1-carboxyvinyltransferase activity"/>
    <property type="evidence" value="ECO:0007669"/>
    <property type="project" value="UniProtKB-UniRule"/>
</dbReference>
<feature type="active site" description="Proton donor" evidence="12">
    <location>
        <position position="121"/>
    </location>
</feature>
<protein>
    <recommendedName>
        <fullName evidence="12">UDP-N-acetylglucosamine 1-carboxyvinyltransferase</fullName>
        <ecNumber evidence="12">2.5.1.7</ecNumber>
    </recommendedName>
    <alternativeName>
        <fullName evidence="12">Enoylpyruvate transferase</fullName>
    </alternativeName>
    <alternativeName>
        <fullName evidence="12">UDP-N-acetylglucosamine enolpyruvyl transferase</fullName>
        <shortName evidence="12">EPT</shortName>
    </alternativeName>
</protein>
<dbReference type="Proteomes" id="UP000297647">
    <property type="component" value="Unassembled WGS sequence"/>
</dbReference>
<dbReference type="PANTHER" id="PTHR43783:SF1">
    <property type="entry name" value="UDP-N-ACETYLGLUCOSAMINE 1-CARBOXYVINYLTRANSFERASE"/>
    <property type="match status" value="1"/>
</dbReference>
<dbReference type="InterPro" id="IPR050068">
    <property type="entry name" value="MurA_subfamily"/>
</dbReference>
<comment type="pathway">
    <text evidence="2 12">Cell wall biogenesis; peptidoglycan biosynthesis.</text>
</comment>
<comment type="catalytic activity">
    <reaction evidence="11 12">
        <text>phosphoenolpyruvate + UDP-N-acetyl-alpha-D-glucosamine = UDP-N-acetyl-3-O-(1-carboxyvinyl)-alpha-D-glucosamine + phosphate</text>
        <dbReference type="Rhea" id="RHEA:18681"/>
        <dbReference type="ChEBI" id="CHEBI:43474"/>
        <dbReference type="ChEBI" id="CHEBI:57705"/>
        <dbReference type="ChEBI" id="CHEBI:58702"/>
        <dbReference type="ChEBI" id="CHEBI:68483"/>
        <dbReference type="EC" id="2.5.1.7"/>
    </reaction>
</comment>
<dbReference type="Gene3D" id="3.65.10.10">
    <property type="entry name" value="Enolpyruvate transferase domain"/>
    <property type="match status" value="2"/>
</dbReference>
<evidence type="ECO:0000256" key="8">
    <source>
        <dbReference type="ARBA" id="ARBA00023306"/>
    </source>
</evidence>
<evidence type="ECO:0000256" key="7">
    <source>
        <dbReference type="ARBA" id="ARBA00022984"/>
    </source>
</evidence>
<dbReference type="NCBIfam" id="TIGR01072">
    <property type="entry name" value="murA"/>
    <property type="match status" value="1"/>
</dbReference>
<evidence type="ECO:0000256" key="12">
    <source>
        <dbReference type="HAMAP-Rule" id="MF_00111"/>
    </source>
</evidence>
<comment type="caution">
    <text evidence="14">The sequence shown here is derived from an EMBL/GenBank/DDBJ whole genome shotgun (WGS) entry which is preliminary data.</text>
</comment>
<evidence type="ECO:0000256" key="1">
    <source>
        <dbReference type="ARBA" id="ARBA00004496"/>
    </source>
</evidence>
<feature type="binding site" evidence="12">
    <location>
        <begin position="22"/>
        <end position="23"/>
    </location>
    <ligand>
        <name>phosphoenolpyruvate</name>
        <dbReference type="ChEBI" id="CHEBI:58702"/>
    </ligand>
</feature>
<dbReference type="HAMAP" id="MF_00111">
    <property type="entry name" value="MurA"/>
    <property type="match status" value="1"/>
</dbReference>
<keyword evidence="7 12" id="KW-0573">Peptidoglycan synthesis</keyword>
<evidence type="ECO:0000256" key="2">
    <source>
        <dbReference type="ARBA" id="ARBA00004752"/>
    </source>
</evidence>
<evidence type="ECO:0000313" key="14">
    <source>
        <dbReference type="EMBL" id="TFV93587.1"/>
    </source>
</evidence>
<sequence>MASFRVRGGNQLKGEIIPQGAKNEALQILCAVLLTDEKVTIHKIPNIRDVNKLIELLSDMGVKVTKLGPESYSFQADEINLEYLETEDFLKKASALRGSVMILGPLLTRFGTGKLSKPGGDKIGRRRMDTHFTGFQKLGAKFHYDAEREIFHIDGKHLKGTYMLLDEASVTGTANIVMAAVMAEGKTTIYNAACEPYLQQLCDMLNRMGAKITGVGSNLLHIEGVERLGGTTHTMLPDMIEIGSFIGLAAMTQSEITIKNCQIPKLGIIPDTFKRMGIKMEFRGDDIFIPAQDHYEIETFIDGSILTIADQIWPGFTPDLLSIVLVTATQAKGTVLVHQKMFESRLFFVDKLIDMGAQIILCDPHRATVIGLDRKYPLRGIRMTSPDIRAGVALLIAALSANGTSIIDNIEQIDRGYQMIDQRLNALGADIERL</sequence>
<dbReference type="RefSeq" id="WP_135076032.1">
    <property type="nucleotide sequence ID" value="NZ_SPSB01000004.1"/>
</dbReference>
<evidence type="ECO:0000313" key="15">
    <source>
        <dbReference type="Proteomes" id="UP000297647"/>
    </source>
</evidence>
<comment type="function">
    <text evidence="12">Cell wall formation. Adds enolpyruvyl to UDP-N-acetylglucosamine.</text>
</comment>
<comment type="caution">
    <text evidence="12">Lacks conserved residue(s) required for the propagation of feature annotation.</text>
</comment>
<evidence type="ECO:0000259" key="13">
    <source>
        <dbReference type="Pfam" id="PF00275"/>
    </source>
</evidence>
<name>A0A4Y9QMZ8_9BACT</name>
<dbReference type="EC" id="2.5.1.7" evidence="12"/>
<keyword evidence="8 12" id="KW-0131">Cell cycle</keyword>
<dbReference type="InterPro" id="IPR005750">
    <property type="entry name" value="UDP_GlcNAc_COvinyl_MurA"/>
</dbReference>
<proteinExistence type="inferred from homology"/>
<feature type="domain" description="Enolpyruvate transferase" evidence="13">
    <location>
        <begin position="6"/>
        <end position="422"/>
    </location>
</feature>
<dbReference type="UniPathway" id="UPA00219"/>
<dbReference type="GO" id="GO:0019277">
    <property type="term" value="P:UDP-N-acetylgalactosamine biosynthetic process"/>
    <property type="evidence" value="ECO:0007669"/>
    <property type="project" value="InterPro"/>
</dbReference>
<evidence type="ECO:0000256" key="6">
    <source>
        <dbReference type="ARBA" id="ARBA00022960"/>
    </source>
</evidence>
<organism evidence="14 15">
    <name type="scientific">Algoriphagus kandeliae</name>
    <dbReference type="NCBI Taxonomy" id="2562278"/>
    <lineage>
        <taxon>Bacteria</taxon>
        <taxon>Pseudomonadati</taxon>
        <taxon>Bacteroidota</taxon>
        <taxon>Cytophagia</taxon>
        <taxon>Cytophagales</taxon>
        <taxon>Cyclobacteriaceae</taxon>
        <taxon>Algoriphagus</taxon>
    </lineage>
</organism>
<dbReference type="CDD" id="cd01555">
    <property type="entry name" value="UdpNAET"/>
    <property type="match status" value="1"/>
</dbReference>
<dbReference type="InterPro" id="IPR001986">
    <property type="entry name" value="Enolpyruvate_Tfrase_dom"/>
</dbReference>
<dbReference type="OrthoDB" id="9803760at2"/>
<dbReference type="EMBL" id="SPSB01000004">
    <property type="protein sequence ID" value="TFV93587.1"/>
    <property type="molecule type" value="Genomic_DNA"/>
</dbReference>
<dbReference type="PANTHER" id="PTHR43783">
    <property type="entry name" value="UDP-N-ACETYLGLUCOSAMINE 1-CARBOXYVINYLTRANSFERASE"/>
    <property type="match status" value="1"/>
</dbReference>
<dbReference type="GO" id="GO:0009252">
    <property type="term" value="P:peptidoglycan biosynthetic process"/>
    <property type="evidence" value="ECO:0007669"/>
    <property type="project" value="UniProtKB-UniRule"/>
</dbReference>
<evidence type="ECO:0000256" key="5">
    <source>
        <dbReference type="ARBA" id="ARBA00022679"/>
    </source>
</evidence>
<feature type="binding site" evidence="12">
    <location>
        <position position="341"/>
    </location>
    <ligand>
        <name>UDP-N-acetyl-alpha-D-glucosamine</name>
        <dbReference type="ChEBI" id="CHEBI:57705"/>
    </ligand>
</feature>
<feature type="binding site" evidence="12">
    <location>
        <position position="97"/>
    </location>
    <ligand>
        <name>UDP-N-acetyl-alpha-D-glucosamine</name>
        <dbReference type="ChEBI" id="CHEBI:57705"/>
    </ligand>
</feature>
<dbReference type="GO" id="GO:0008360">
    <property type="term" value="P:regulation of cell shape"/>
    <property type="evidence" value="ECO:0007669"/>
    <property type="project" value="UniProtKB-KW"/>
</dbReference>
<accession>A0A4Y9QMZ8</accession>